<dbReference type="EMBL" id="BT123496">
    <property type="protein sequence ID" value="ADE76812.1"/>
    <property type="molecule type" value="mRNA"/>
</dbReference>
<dbReference type="SUPFAM" id="SSF118116">
    <property type="entry name" value="DNA mismatch repair protein MutL"/>
    <property type="match status" value="1"/>
</dbReference>
<dbReference type="FunFam" id="3.30.1370.100:FF:000001">
    <property type="entry name" value="Mismatch repair endonuclease pms1, putative"/>
    <property type="match status" value="1"/>
</dbReference>
<dbReference type="GO" id="GO:0006298">
    <property type="term" value="P:mismatch repair"/>
    <property type="evidence" value="ECO:0007669"/>
    <property type="project" value="InterPro"/>
</dbReference>
<dbReference type="InterPro" id="IPR038973">
    <property type="entry name" value="MutL/Mlh/Pms-like"/>
</dbReference>
<sequence>MHLDTFRKNGFDFVEDTNAPPGRRFLLSAVPYSQNITFGLEDVQELLSILADAPAPPTSEVSDSLDCSDVCSNSYKKAIPQSISALCPSRVRAMLASRACRSSVMIGDALCKKDMETILQHLSTLNSPWNCPHGRPTMRHLVDLTTVYRR</sequence>
<name>D5AB93_PICSI</name>
<proteinExistence type="evidence at transcript level"/>
<protein>
    <submittedName>
        <fullName evidence="1">Uncharacterized protein</fullName>
    </submittedName>
</protein>
<reference evidence="1" key="1">
    <citation type="submission" date="2010-04" db="EMBL/GenBank/DDBJ databases">
        <authorList>
            <person name="Reid K.E."/>
            <person name="Liao N."/>
            <person name="Chan S."/>
            <person name="Docking R."/>
            <person name="Taylor G."/>
            <person name="Moore R."/>
            <person name="Mayo M."/>
            <person name="Munro S."/>
            <person name="King J."/>
            <person name="Yanchuk A."/>
            <person name="Holt R."/>
            <person name="Jones S."/>
            <person name="Marra M."/>
            <person name="Ritland C.E."/>
            <person name="Ritland K."/>
            <person name="Bohlmann J."/>
        </authorList>
    </citation>
    <scope>NUCLEOTIDE SEQUENCE</scope>
    <source>
        <tissue evidence="1">Bud</tissue>
    </source>
</reference>
<dbReference type="GO" id="GO:0016887">
    <property type="term" value="F:ATP hydrolysis activity"/>
    <property type="evidence" value="ECO:0007669"/>
    <property type="project" value="InterPro"/>
</dbReference>
<dbReference type="PANTHER" id="PTHR10073:SF52">
    <property type="entry name" value="MISMATCH REPAIR ENDONUCLEASE PMS2"/>
    <property type="match status" value="1"/>
</dbReference>
<dbReference type="AlphaFoldDB" id="D5AB93"/>
<dbReference type="Gene3D" id="3.30.1540.20">
    <property type="entry name" value="MutL, C-terminal domain, dimerisation subdomain"/>
    <property type="match status" value="1"/>
</dbReference>
<dbReference type="PANTHER" id="PTHR10073">
    <property type="entry name" value="DNA MISMATCH REPAIR PROTEIN MLH, PMS, MUTL"/>
    <property type="match status" value="1"/>
</dbReference>
<dbReference type="GO" id="GO:0032389">
    <property type="term" value="C:MutLalpha complex"/>
    <property type="evidence" value="ECO:0007669"/>
    <property type="project" value="TreeGrafter"/>
</dbReference>
<dbReference type="InterPro" id="IPR037198">
    <property type="entry name" value="MutL_C_sf"/>
</dbReference>
<dbReference type="GO" id="GO:0140664">
    <property type="term" value="F:ATP-dependent DNA damage sensor activity"/>
    <property type="evidence" value="ECO:0007669"/>
    <property type="project" value="InterPro"/>
</dbReference>
<accession>D5AB93</accession>
<organism evidence="1">
    <name type="scientific">Picea sitchensis</name>
    <name type="common">Sitka spruce</name>
    <name type="synonym">Pinus sitchensis</name>
    <dbReference type="NCBI Taxonomy" id="3332"/>
    <lineage>
        <taxon>Eukaryota</taxon>
        <taxon>Viridiplantae</taxon>
        <taxon>Streptophyta</taxon>
        <taxon>Embryophyta</taxon>
        <taxon>Tracheophyta</taxon>
        <taxon>Spermatophyta</taxon>
        <taxon>Pinopsida</taxon>
        <taxon>Pinidae</taxon>
        <taxon>Conifers I</taxon>
        <taxon>Pinales</taxon>
        <taxon>Pinaceae</taxon>
        <taxon>Picea</taxon>
    </lineage>
</organism>
<dbReference type="InterPro" id="IPR042120">
    <property type="entry name" value="MutL_C_dimsub"/>
</dbReference>
<evidence type="ECO:0000313" key="1">
    <source>
        <dbReference type="EMBL" id="ADE76812.1"/>
    </source>
</evidence>